<gene>
    <name evidence="8" type="ORF">PTRG_04869</name>
</gene>
<evidence type="ECO:0000313" key="8">
    <source>
        <dbReference type="EMBL" id="EDU47776.1"/>
    </source>
</evidence>
<name>B2W5G9_PYRTR</name>
<feature type="region of interest" description="Disordered" evidence="5">
    <location>
        <begin position="393"/>
        <end position="471"/>
    </location>
</feature>
<keyword evidence="3" id="KW-0843">Virulence</keyword>
<dbReference type="HOGENOM" id="CLU_580235_0_0_1"/>
<evidence type="ECO:0000256" key="3">
    <source>
        <dbReference type="ARBA" id="ARBA00023026"/>
    </source>
</evidence>
<dbReference type="eggNOG" id="KOG1552">
    <property type="taxonomic scope" value="Eukaryota"/>
</dbReference>
<keyword evidence="6" id="KW-0472">Membrane</keyword>
<feature type="compositionally biased region" description="Polar residues" evidence="5">
    <location>
        <begin position="441"/>
        <end position="457"/>
    </location>
</feature>
<dbReference type="InParanoid" id="B2W5G9"/>
<dbReference type="Proteomes" id="UP000001471">
    <property type="component" value="Unassembled WGS sequence"/>
</dbReference>
<protein>
    <recommendedName>
        <fullName evidence="7">AB hydrolase-1 domain-containing protein</fullName>
    </recommendedName>
</protein>
<accession>B2W5G9</accession>
<organism evidence="8 9">
    <name type="scientific">Pyrenophora tritici-repentis (strain Pt-1C-BFP)</name>
    <name type="common">Wheat tan spot fungus</name>
    <name type="synonym">Drechslera tritici-repentis</name>
    <dbReference type="NCBI Taxonomy" id="426418"/>
    <lineage>
        <taxon>Eukaryota</taxon>
        <taxon>Fungi</taxon>
        <taxon>Dikarya</taxon>
        <taxon>Ascomycota</taxon>
        <taxon>Pezizomycotina</taxon>
        <taxon>Dothideomycetes</taxon>
        <taxon>Pleosporomycetidae</taxon>
        <taxon>Pleosporales</taxon>
        <taxon>Pleosporineae</taxon>
        <taxon>Pleosporaceae</taxon>
        <taxon>Pyrenophora</taxon>
    </lineage>
</organism>
<dbReference type="InterPro" id="IPR000073">
    <property type="entry name" value="AB_hydrolase_1"/>
</dbReference>
<comment type="similarity">
    <text evidence="2">Belongs to the AB hydrolase superfamily. AKT2 hydrolase family.</text>
</comment>
<sequence length="471" mass="51841">MRAENQVVPFRITTKDQKRLFAWLVAPLGVYAKNSDAFIREITGTDIEDSVAWSSLRNDGEARLVIYFHGNSATLAQERRTIEYRSFSAGASESMYVLAFDYRGFGLSEGEPSESGLLDDAEAVVDWALNVSRIPPERIVLLGHSLGTAVVSGVAHRYATTLGIEFAGLILCAAFTNAGNAFSSYSIGGVIPVLAPVKLFPAFQAWFARRMVDTWHSDNRLATLARTCSRFKLVLVHAQSDSTMPWHETEALFQSTLRAAKDTSPGNDSDGDGDLKDIEVVDLGEAGRQEIWRSNSCSISKTIAKHGVTRPGPPQPNLNPHPPNIMPAIAAHLQARFLEDSGSGGVSGTAIALIIFLGILPVIVLFWAVCFLFWAYPNDRNWCCMRRKRRPEPESFLTQTPMPAPPLNEKDMTLPQRPSSVQFRIESGSSNTGRLQKHQRQGSWENRQARASMQSFGSGNGGMVQEPKPFV</sequence>
<dbReference type="SUPFAM" id="SSF53474">
    <property type="entry name" value="alpha/beta-Hydrolases"/>
    <property type="match status" value="1"/>
</dbReference>
<comment type="subcellular location">
    <subcellularLocation>
        <location evidence="1">Peroxisome</location>
    </subcellularLocation>
</comment>
<dbReference type="InterPro" id="IPR029058">
    <property type="entry name" value="AB_hydrolase_fold"/>
</dbReference>
<keyword evidence="6" id="KW-1133">Transmembrane helix</keyword>
<dbReference type="Pfam" id="PF12697">
    <property type="entry name" value="Abhydrolase_6"/>
    <property type="match status" value="1"/>
</dbReference>
<dbReference type="Gene3D" id="3.40.50.1820">
    <property type="entry name" value="alpha/beta hydrolase"/>
    <property type="match status" value="1"/>
</dbReference>
<evidence type="ECO:0000256" key="6">
    <source>
        <dbReference type="SAM" id="Phobius"/>
    </source>
</evidence>
<evidence type="ECO:0000256" key="2">
    <source>
        <dbReference type="ARBA" id="ARBA00005668"/>
    </source>
</evidence>
<dbReference type="PANTHER" id="PTHR12277:SF81">
    <property type="entry name" value="PROTEIN ABHD13"/>
    <property type="match status" value="1"/>
</dbReference>
<feature type="compositionally biased region" description="Polar residues" evidence="5">
    <location>
        <begin position="416"/>
        <end position="434"/>
    </location>
</feature>
<reference evidence="9" key="1">
    <citation type="journal article" date="2013" name="G3 (Bethesda)">
        <title>Comparative genomics of a plant-pathogenic fungus, Pyrenophora tritici-repentis, reveals transduplication and the impact of repeat elements on pathogenicity and population divergence.</title>
        <authorList>
            <person name="Manning V.A."/>
            <person name="Pandelova I."/>
            <person name="Dhillon B."/>
            <person name="Wilhelm L.J."/>
            <person name="Goodwin S.B."/>
            <person name="Berlin A.M."/>
            <person name="Figueroa M."/>
            <person name="Freitag M."/>
            <person name="Hane J.K."/>
            <person name="Henrissat B."/>
            <person name="Holman W.H."/>
            <person name="Kodira C.D."/>
            <person name="Martin J."/>
            <person name="Oliver R.P."/>
            <person name="Robbertse B."/>
            <person name="Schackwitz W."/>
            <person name="Schwartz D.C."/>
            <person name="Spatafora J.W."/>
            <person name="Turgeon B.G."/>
            <person name="Yandava C."/>
            <person name="Young S."/>
            <person name="Zhou S."/>
            <person name="Zeng Q."/>
            <person name="Grigoriev I.V."/>
            <person name="Ma L.-J."/>
            <person name="Ciuffetti L.M."/>
        </authorList>
    </citation>
    <scope>NUCLEOTIDE SEQUENCE [LARGE SCALE GENOMIC DNA]</scope>
    <source>
        <strain evidence="9">Pt-1C-BFP</strain>
    </source>
</reference>
<keyword evidence="4" id="KW-0576">Peroxisome</keyword>
<feature type="transmembrane region" description="Helical" evidence="6">
    <location>
        <begin position="350"/>
        <end position="376"/>
    </location>
</feature>
<evidence type="ECO:0000256" key="1">
    <source>
        <dbReference type="ARBA" id="ARBA00004275"/>
    </source>
</evidence>
<feature type="domain" description="AB hydrolase-1" evidence="7">
    <location>
        <begin position="86"/>
        <end position="232"/>
    </location>
</feature>
<evidence type="ECO:0000256" key="5">
    <source>
        <dbReference type="SAM" id="MobiDB-lite"/>
    </source>
</evidence>
<evidence type="ECO:0000259" key="7">
    <source>
        <dbReference type="Pfam" id="PF12697"/>
    </source>
</evidence>
<keyword evidence="6" id="KW-0812">Transmembrane</keyword>
<evidence type="ECO:0000256" key="4">
    <source>
        <dbReference type="ARBA" id="ARBA00023140"/>
    </source>
</evidence>
<dbReference type="OrthoDB" id="446723at2759"/>
<dbReference type="PANTHER" id="PTHR12277">
    <property type="entry name" value="ALPHA/BETA HYDROLASE DOMAIN-CONTAINING PROTEIN"/>
    <property type="match status" value="1"/>
</dbReference>
<dbReference type="EMBL" id="DS231618">
    <property type="protein sequence ID" value="EDU47776.1"/>
    <property type="molecule type" value="Genomic_DNA"/>
</dbReference>
<evidence type="ECO:0000313" key="9">
    <source>
        <dbReference type="Proteomes" id="UP000001471"/>
    </source>
</evidence>
<dbReference type="STRING" id="426418.B2W5G9"/>
<proteinExistence type="inferred from homology"/>
<dbReference type="AlphaFoldDB" id="B2W5G9"/>